<feature type="compositionally biased region" description="Basic and acidic residues" evidence="3">
    <location>
        <begin position="762"/>
        <end position="772"/>
    </location>
</feature>
<feature type="compositionally biased region" description="Basic and acidic residues" evidence="3">
    <location>
        <begin position="1037"/>
        <end position="1048"/>
    </location>
</feature>
<feature type="compositionally biased region" description="Basic and acidic residues" evidence="3">
    <location>
        <begin position="1231"/>
        <end position="1245"/>
    </location>
</feature>
<feature type="compositionally biased region" description="Basic and acidic residues" evidence="3">
    <location>
        <begin position="1254"/>
        <end position="1273"/>
    </location>
</feature>
<dbReference type="GO" id="GO:0003677">
    <property type="term" value="F:DNA binding"/>
    <property type="evidence" value="ECO:0007669"/>
    <property type="project" value="UniProtKB-KW"/>
</dbReference>
<feature type="compositionally biased region" description="Polar residues" evidence="3">
    <location>
        <begin position="1393"/>
        <end position="1408"/>
    </location>
</feature>
<evidence type="ECO:0000259" key="4">
    <source>
        <dbReference type="PROSITE" id="PS50043"/>
    </source>
</evidence>
<feature type="compositionally biased region" description="Basic and acidic residues" evidence="3">
    <location>
        <begin position="1090"/>
        <end position="1109"/>
    </location>
</feature>
<feature type="compositionally biased region" description="Basic and acidic residues" evidence="3">
    <location>
        <begin position="984"/>
        <end position="998"/>
    </location>
</feature>
<keyword evidence="1" id="KW-0238">DNA-binding</keyword>
<feature type="compositionally biased region" description="Low complexity" evidence="3">
    <location>
        <begin position="457"/>
        <end position="466"/>
    </location>
</feature>
<feature type="compositionally biased region" description="Low complexity" evidence="3">
    <location>
        <begin position="685"/>
        <end position="708"/>
    </location>
</feature>
<dbReference type="InterPro" id="IPR016032">
    <property type="entry name" value="Sig_transdc_resp-reg_C-effctor"/>
</dbReference>
<feature type="compositionally biased region" description="Basic and acidic residues" evidence="3">
    <location>
        <begin position="1481"/>
        <end position="1490"/>
    </location>
</feature>
<organism evidence="6 7">
    <name type="scientific">Bradyrhizobium frederickii</name>
    <dbReference type="NCBI Taxonomy" id="2560054"/>
    <lineage>
        <taxon>Bacteria</taxon>
        <taxon>Pseudomonadati</taxon>
        <taxon>Pseudomonadota</taxon>
        <taxon>Alphaproteobacteria</taxon>
        <taxon>Hyphomicrobiales</taxon>
        <taxon>Nitrobacteraceae</taxon>
        <taxon>Bradyrhizobium</taxon>
    </lineage>
</organism>
<dbReference type="PRINTS" id="PR00038">
    <property type="entry name" value="HTHLUXR"/>
</dbReference>
<feature type="region of interest" description="Disordered" evidence="3">
    <location>
        <begin position="457"/>
        <end position="519"/>
    </location>
</feature>
<evidence type="ECO:0000256" key="1">
    <source>
        <dbReference type="ARBA" id="ARBA00023125"/>
    </source>
</evidence>
<feature type="compositionally biased region" description="Low complexity" evidence="3">
    <location>
        <begin position="884"/>
        <end position="898"/>
    </location>
</feature>
<accession>A0A4Y9PJH0</accession>
<dbReference type="Pfam" id="PF00072">
    <property type="entry name" value="Response_reg"/>
    <property type="match status" value="1"/>
</dbReference>
<feature type="region of interest" description="Disordered" evidence="3">
    <location>
        <begin position="1481"/>
        <end position="1504"/>
    </location>
</feature>
<feature type="compositionally biased region" description="Polar residues" evidence="3">
    <location>
        <begin position="667"/>
        <end position="684"/>
    </location>
</feature>
<feature type="compositionally biased region" description="Basic and acidic residues" evidence="3">
    <location>
        <begin position="928"/>
        <end position="944"/>
    </location>
</feature>
<dbReference type="SUPFAM" id="SSF52172">
    <property type="entry name" value="CheY-like"/>
    <property type="match status" value="1"/>
</dbReference>
<evidence type="ECO:0000256" key="3">
    <source>
        <dbReference type="SAM" id="MobiDB-lite"/>
    </source>
</evidence>
<feature type="domain" description="Response regulatory" evidence="5">
    <location>
        <begin position="15"/>
        <end position="131"/>
    </location>
</feature>
<dbReference type="PROSITE" id="PS00622">
    <property type="entry name" value="HTH_LUXR_1"/>
    <property type="match status" value="1"/>
</dbReference>
<gene>
    <name evidence="6" type="ORF">E4K64_01890</name>
</gene>
<dbReference type="SUPFAM" id="SSF46894">
    <property type="entry name" value="C-terminal effector domain of the bipartite response regulators"/>
    <property type="match status" value="1"/>
</dbReference>
<dbReference type="InterPro" id="IPR039420">
    <property type="entry name" value="WalR-like"/>
</dbReference>
<comment type="caution">
    <text evidence="2">Lacks conserved residue(s) required for the propagation of feature annotation.</text>
</comment>
<dbReference type="PROSITE" id="PS50043">
    <property type="entry name" value="HTH_LUXR_2"/>
    <property type="match status" value="1"/>
</dbReference>
<dbReference type="SMART" id="SM00448">
    <property type="entry name" value="REC"/>
    <property type="match status" value="1"/>
</dbReference>
<dbReference type="EMBL" id="SPQS01000001">
    <property type="protein sequence ID" value="TFV80581.1"/>
    <property type="molecule type" value="Genomic_DNA"/>
</dbReference>
<dbReference type="SMART" id="SM00421">
    <property type="entry name" value="HTH_LUXR"/>
    <property type="match status" value="1"/>
</dbReference>
<sequence>MLDASAKQGIPKPIRLVLVDRQPIVLHGLKSILGTQQDFDVVASTSDGTSCLEAIRNLSPDVAVIADNLPDLTASEILVVAKAEKFPTRLVFFTESDTDPDLTAAVAAGACSAISKYAAPGPMLRSLRQMAKNGVSLEQSDLAPAGKEADGGGKIDKMLELLTPRERQIVRLVSEGMSNKEIARQLDLSQGTVKVHLHNIFQKLEITNRTVLATISLLQRTSGFSALALAFLAFAIADELKAADASDMFAHDDGSDQTDEHAGVEIWKKAILQHLIVSKSGGTPAFAERDFFAKASQATNPAAAMEALRAAEQFLGLRPWKDGAAVGSGTASLPAPLLRGPNGSLTGDGPAAEDHLPRLAFPPTSIPGGYGTFAAVAGALIYALNDPGLAAQARELDQASIDSFLTGTGDDATTKLAAITHVDAGRAENSARQFFSHDFGGPSGLVTGSDNIVQQGVQGQTAQGTAGDNGQKVDGVLDPGHPSDPGGDGRDQLMGGSVENAVHRSPPDSKSSSSDSVLDVASGPGRLNLAAFGALAWLHLTAATKSIPPHTLAWIYDPASNQTIVYVNPTDHILEIGDRGLLEIHLQGIVTVAEAGVVAPQDGVAVTFTLEQLEQALISATATDEAVSSADNIRASESALAAAGVWSALTDDGLSFQFTKVRTGAGTSVKSSAFTRDSANTTEESAGASGLPASGSLPAPGHGAPPAAVEDLTSKSGPVSPNNGAQSTTQNQIVPLGLETADSTGRGNSEHASDQGSAKAAEMAEAKSKSDDGAGNDNGHHSQASSDAPGAAESGGAEHSSSGHSAKEVDAGDSVATNDSTDQGKSQHAAEPEPAKTPATEMAEAKSKPDSGAGKDNEHHSQASDGPQGAAKRAEPGGADHSNSGHSAAGKGAEAGESVATEDTEQGRPQHAAEPVSAKPAATGMAEAKSKPDGGAGRDNEHHSQASSDAPGAAESGSAEHGNSRHSASAKEADAGESIATTDNIDHGKPQHAAEPEPAKTPATEMAEAKSKPDSGAGRDNEHHSQALDGPQGAAKTAERGGADHSNPDHSAAGKGADAGESVATEDTEQGRPQHAAEPVSAKPAATEMAEAKSKPDSGAGRDNEHHSQALDGPQGAAKTAERGGADHSNPDHSAAGKGADAGEIVATDDTEQGRPQHAAEPVSAKTAAMEMAGAKFKLDSGAPDDNEHHSQASSDAPGAAESGSAEHGNSGHSTSAKEADVGEGVATNDSTDHGKPQHAAEPEPAKTPATEMAEAKSKPDDGAGKDIKDIEYHSQALDGPQGAAKTAEPGGADHSNPDHSAAGKGAEAGEIVATDDTEQGRPQHAAEPVSAKTAAMEMAGAKFKLDSGAPDDNEHHPQDSSDAPGAAESGSPEHGNSGHSASAKEVDAGESIATNDSTDHGNSQQGAHSGANASLAAQPAKAASELWGADQEPVFRFDGEAAAATLVEFAEPQELHNPHAALGQGGLRTIVETVPHVPEEHAAQQDHHGPHPGIPHGPHDLLI</sequence>
<evidence type="ECO:0000313" key="7">
    <source>
        <dbReference type="Proteomes" id="UP000297700"/>
    </source>
</evidence>
<dbReference type="InterPro" id="IPR001789">
    <property type="entry name" value="Sig_transdc_resp-reg_receiver"/>
</dbReference>
<dbReference type="InterPro" id="IPR011006">
    <property type="entry name" value="CheY-like_superfamily"/>
</dbReference>
<evidence type="ECO:0000256" key="2">
    <source>
        <dbReference type="PROSITE-ProRule" id="PRU00169"/>
    </source>
</evidence>
<dbReference type="GO" id="GO:0000160">
    <property type="term" value="P:phosphorelay signal transduction system"/>
    <property type="evidence" value="ECO:0007669"/>
    <property type="project" value="InterPro"/>
</dbReference>
<dbReference type="Pfam" id="PF00196">
    <property type="entry name" value="GerE"/>
    <property type="match status" value="1"/>
</dbReference>
<dbReference type="InterPro" id="IPR000792">
    <property type="entry name" value="Tscrpt_reg_LuxR_C"/>
</dbReference>
<feature type="compositionally biased region" description="Basic and acidic residues" evidence="3">
    <location>
        <begin position="843"/>
        <end position="862"/>
    </location>
</feature>
<evidence type="ECO:0000313" key="6">
    <source>
        <dbReference type="EMBL" id="TFV80581.1"/>
    </source>
</evidence>
<dbReference type="Gene3D" id="3.40.50.2300">
    <property type="match status" value="1"/>
</dbReference>
<dbReference type="PANTHER" id="PTHR43214">
    <property type="entry name" value="TWO-COMPONENT RESPONSE REGULATOR"/>
    <property type="match status" value="1"/>
</dbReference>
<comment type="caution">
    <text evidence="6">The sequence shown here is derived from an EMBL/GenBank/DDBJ whole genome shotgun (WGS) entry which is preliminary data.</text>
</comment>
<proteinExistence type="predicted"/>
<dbReference type="Proteomes" id="UP000297700">
    <property type="component" value="Unassembled WGS sequence"/>
</dbReference>
<protein>
    <submittedName>
        <fullName evidence="6">Response regulator</fullName>
    </submittedName>
</protein>
<feature type="region of interest" description="Disordered" evidence="3">
    <location>
        <begin position="667"/>
        <end position="1418"/>
    </location>
</feature>
<feature type="domain" description="HTH luxR-type" evidence="4">
    <location>
        <begin position="155"/>
        <end position="220"/>
    </location>
</feature>
<feature type="compositionally biased region" description="Basic and acidic residues" evidence="3">
    <location>
        <begin position="1007"/>
        <end position="1026"/>
    </location>
</feature>
<name>A0A4Y9PJH0_9BRAD</name>
<dbReference type="PROSITE" id="PS50110">
    <property type="entry name" value="RESPONSE_REGULATORY"/>
    <property type="match status" value="1"/>
</dbReference>
<feature type="compositionally biased region" description="Basic and acidic residues" evidence="3">
    <location>
        <begin position="1120"/>
        <end position="1131"/>
    </location>
</feature>
<dbReference type="CDD" id="cd06170">
    <property type="entry name" value="LuxR_C_like"/>
    <property type="match status" value="1"/>
</dbReference>
<dbReference type="PANTHER" id="PTHR43214:SF38">
    <property type="entry name" value="NITRATE_NITRITE RESPONSE REGULATOR PROTEIN NARL"/>
    <property type="match status" value="1"/>
</dbReference>
<feature type="compositionally biased region" description="Low complexity" evidence="3">
    <location>
        <begin position="784"/>
        <end position="804"/>
    </location>
</feature>
<dbReference type="GO" id="GO:0006355">
    <property type="term" value="P:regulation of DNA-templated transcription"/>
    <property type="evidence" value="ECO:0007669"/>
    <property type="project" value="InterPro"/>
</dbReference>
<reference evidence="6 7" key="1">
    <citation type="submission" date="2019-03" db="EMBL/GenBank/DDBJ databases">
        <title>Bradyrhizobium strains diversity.</title>
        <authorList>
            <person name="Urquiaga M.C.O."/>
            <person name="Hungria M."/>
            <person name="Delamuta J.R.M."/>
            <person name="Klepa M.S."/>
        </authorList>
    </citation>
    <scope>NUCLEOTIDE SEQUENCE [LARGE SCALE GENOMIC DNA]</scope>
    <source>
        <strain evidence="6 7">CNPSo 3426</strain>
    </source>
</reference>
<feature type="compositionally biased region" description="Polar residues" evidence="3">
    <location>
        <begin position="815"/>
        <end position="826"/>
    </location>
</feature>
<dbReference type="RefSeq" id="WP_135161892.1">
    <property type="nucleotide sequence ID" value="NZ_SPQS01000001.1"/>
</dbReference>
<feature type="compositionally biased region" description="Polar residues" evidence="3">
    <location>
        <begin position="714"/>
        <end position="733"/>
    </location>
</feature>
<evidence type="ECO:0000259" key="5">
    <source>
        <dbReference type="PROSITE" id="PS50110"/>
    </source>
</evidence>